<dbReference type="FunFam" id="1.10.357.140:FF:000008">
    <property type="entry name" value="4-hydroxybenzoate octaprenyltransferase"/>
    <property type="match status" value="1"/>
</dbReference>
<comment type="function">
    <text evidence="10">Catalyzes the prenylation of para-hydroxybenzoate (PHB) with an all-trans polyprenyl group. Mediates the second step in the final reaction sequence of coenzyme Q (CoQ) biosynthesis, which is the condensation of the polyisoprenoid side chain with PHB, generating the first membrane-bound Q intermediate.</text>
</comment>
<dbReference type="HAMAP" id="MF_01635">
    <property type="entry name" value="UbiA"/>
    <property type="match status" value="1"/>
</dbReference>
<dbReference type="GO" id="GO:0071949">
    <property type="term" value="F:FAD binding"/>
    <property type="evidence" value="ECO:0007669"/>
    <property type="project" value="InterPro"/>
</dbReference>
<keyword evidence="10" id="KW-0496">Mitochondrion</keyword>
<evidence type="ECO:0000256" key="2">
    <source>
        <dbReference type="ARBA" id="ARBA00004141"/>
    </source>
</evidence>
<dbReference type="InterPro" id="IPR006370">
    <property type="entry name" value="HB_polyprenyltransferase-like"/>
</dbReference>
<evidence type="ECO:0000256" key="9">
    <source>
        <dbReference type="ARBA" id="ARBA00023136"/>
    </source>
</evidence>
<evidence type="ECO:0000256" key="1">
    <source>
        <dbReference type="ARBA" id="ARBA00001946"/>
    </source>
</evidence>
<dbReference type="InterPro" id="IPR000537">
    <property type="entry name" value="UbiA_prenyltransferase"/>
</dbReference>
<dbReference type="Pfam" id="PF08031">
    <property type="entry name" value="BBE"/>
    <property type="match status" value="1"/>
</dbReference>
<comment type="cofactor">
    <cofactor evidence="1 10">
        <name>Mg(2+)</name>
        <dbReference type="ChEBI" id="CHEBI:18420"/>
    </cofactor>
</comment>
<dbReference type="OrthoDB" id="9983560at2759"/>
<comment type="pathway">
    <text evidence="10">Cofactor biosynthesis; ubiquinone biosynthesis.</text>
</comment>
<accession>A0A0L1J074</accession>
<keyword evidence="9 10" id="KW-0472">Membrane</keyword>
<evidence type="ECO:0000256" key="8">
    <source>
        <dbReference type="ARBA" id="ARBA00022989"/>
    </source>
</evidence>
<evidence type="ECO:0000256" key="10">
    <source>
        <dbReference type="HAMAP-Rule" id="MF_03189"/>
    </source>
</evidence>
<dbReference type="InterPro" id="IPR012951">
    <property type="entry name" value="BBE"/>
</dbReference>
<keyword evidence="13" id="KW-1185">Reference proteome</keyword>
<comment type="similarity">
    <text evidence="5 10">Belongs to the UbiA prenyltransferase family.</text>
</comment>
<comment type="subcellular location">
    <subcellularLocation>
        <location evidence="2">Membrane</location>
        <topology evidence="2">Multi-pass membrane protein</topology>
    </subcellularLocation>
    <subcellularLocation>
        <location evidence="10">Mitochondrion inner membrane</location>
        <topology evidence="10">Multi-pass membrane protein</topology>
        <orientation evidence="10">Matrix side</orientation>
    </subcellularLocation>
</comment>
<dbReference type="Pfam" id="PF01565">
    <property type="entry name" value="FAD_binding_4"/>
    <property type="match status" value="1"/>
</dbReference>
<comment type="caution">
    <text evidence="12">The sequence shown here is derived from an EMBL/GenBank/DDBJ whole genome shotgun (WGS) entry which is preliminary data.</text>
</comment>
<dbReference type="PROSITE" id="PS51387">
    <property type="entry name" value="FAD_PCMH"/>
    <property type="match status" value="1"/>
</dbReference>
<dbReference type="InterPro" id="IPR016169">
    <property type="entry name" value="FAD-bd_PCMH_sub2"/>
</dbReference>
<evidence type="ECO:0000256" key="3">
    <source>
        <dbReference type="ARBA" id="ARBA00004721"/>
    </source>
</evidence>
<feature type="transmembrane region" description="Helical" evidence="10">
    <location>
        <begin position="58"/>
        <end position="79"/>
    </location>
</feature>
<comment type="similarity">
    <text evidence="4">Belongs to the oxygen-dependent FAD-linked oxidoreductase family.</text>
</comment>
<evidence type="ECO:0000259" key="11">
    <source>
        <dbReference type="PROSITE" id="PS51387"/>
    </source>
</evidence>
<evidence type="ECO:0000313" key="12">
    <source>
        <dbReference type="EMBL" id="KNG85050.1"/>
    </source>
</evidence>
<dbReference type="Gene3D" id="3.40.462.20">
    <property type="match status" value="1"/>
</dbReference>
<feature type="transmembrane region" description="Helical" evidence="10">
    <location>
        <begin position="312"/>
        <end position="335"/>
    </location>
</feature>
<evidence type="ECO:0000256" key="6">
    <source>
        <dbReference type="ARBA" id="ARBA00022679"/>
    </source>
</evidence>
<keyword evidence="6 10" id="KW-0808">Transferase</keyword>
<dbReference type="GO" id="GO:0006744">
    <property type="term" value="P:ubiquinone biosynthetic process"/>
    <property type="evidence" value="ECO:0007669"/>
    <property type="project" value="UniProtKB-UniRule"/>
</dbReference>
<organism evidence="12 13">
    <name type="scientific">Aspergillus nomiae NRRL (strain ATCC 15546 / NRRL 13137 / CBS 260.88 / M93)</name>
    <dbReference type="NCBI Taxonomy" id="1509407"/>
    <lineage>
        <taxon>Eukaryota</taxon>
        <taxon>Fungi</taxon>
        <taxon>Dikarya</taxon>
        <taxon>Ascomycota</taxon>
        <taxon>Pezizomycotina</taxon>
        <taxon>Eurotiomycetes</taxon>
        <taxon>Eurotiomycetidae</taxon>
        <taxon>Eurotiales</taxon>
        <taxon>Aspergillaceae</taxon>
        <taxon>Aspergillus</taxon>
        <taxon>Aspergillus subgen. Circumdati</taxon>
    </lineage>
</organism>
<dbReference type="UniPathway" id="UPA00232"/>
<comment type="catalytic activity">
    <reaction evidence="10">
        <text>an all-trans-polyprenyl diphosphate + 4-hydroxybenzoate = a 4-hydroxy-3-(all-trans-polyprenyl)benzoate + diphosphate</text>
        <dbReference type="Rhea" id="RHEA:44504"/>
        <dbReference type="Rhea" id="RHEA-COMP:9514"/>
        <dbReference type="Rhea" id="RHEA-COMP:9564"/>
        <dbReference type="ChEBI" id="CHEBI:17879"/>
        <dbReference type="ChEBI" id="CHEBI:33019"/>
        <dbReference type="ChEBI" id="CHEBI:58914"/>
        <dbReference type="ChEBI" id="CHEBI:78396"/>
        <dbReference type="EC" id="2.5.1.39"/>
    </reaction>
</comment>
<keyword evidence="10" id="KW-0831">Ubiquinone biosynthesis</keyword>
<dbReference type="GO" id="GO:0008299">
    <property type="term" value="P:isoprenoid biosynthetic process"/>
    <property type="evidence" value="ECO:0007669"/>
    <property type="project" value="UniProtKB-UniRule"/>
</dbReference>
<dbReference type="PANTHER" id="PTHR11048">
    <property type="entry name" value="PRENYLTRANSFERASES"/>
    <property type="match status" value="1"/>
</dbReference>
<dbReference type="InterPro" id="IPR016166">
    <property type="entry name" value="FAD-bd_PCMH"/>
</dbReference>
<dbReference type="RefSeq" id="XP_015405973.1">
    <property type="nucleotide sequence ID" value="XM_015552216.1"/>
</dbReference>
<dbReference type="FunFam" id="1.20.120.1780:FF:000001">
    <property type="entry name" value="4-hydroxybenzoate octaprenyltransferase"/>
    <property type="match status" value="1"/>
</dbReference>
<protein>
    <recommendedName>
        <fullName evidence="10">4-hydroxybenzoate polyprenyltransferase, mitochondrial</fullName>
        <shortName evidence="10">4-HB polyprenyltransferase</shortName>
        <ecNumber evidence="10">2.5.1.39</ecNumber>
    </recommendedName>
    <alternativeName>
        <fullName evidence="10">Para-hydroxybenzoate--polyprenyltransferase</fullName>
        <shortName evidence="10">PHB:PPT</shortName>
        <shortName evidence="10">PHB:polyprenyltransferase</shortName>
    </alternativeName>
</protein>
<dbReference type="PANTHER" id="PTHR11048:SF39">
    <property type="entry name" value="POLYPRENYL TRANSFERASE AUSN"/>
    <property type="match status" value="1"/>
</dbReference>
<dbReference type="GO" id="GO:0005743">
    <property type="term" value="C:mitochondrial inner membrane"/>
    <property type="evidence" value="ECO:0007669"/>
    <property type="project" value="UniProtKB-SubCell"/>
</dbReference>
<gene>
    <name evidence="12" type="ORF">ANOM_006960</name>
</gene>
<keyword evidence="8 10" id="KW-1133">Transmembrane helix</keyword>
<evidence type="ECO:0000313" key="13">
    <source>
        <dbReference type="Proteomes" id="UP000037505"/>
    </source>
</evidence>
<feature type="transmembrane region" description="Helical" evidence="10">
    <location>
        <begin position="184"/>
        <end position="206"/>
    </location>
</feature>
<dbReference type="GO" id="GO:0016491">
    <property type="term" value="F:oxidoreductase activity"/>
    <property type="evidence" value="ECO:0007669"/>
    <property type="project" value="InterPro"/>
</dbReference>
<sequence>MAATSKTSDQPAVMQDKHINFFPNLPPYSDPKTGLLSKLPSSWIPYAQLMRIDRPGGLYAFYFPYLIGIMYAACILPTTVEPLTLLMMAAVLLPLNILLRGAACTWNDTLDQEFDRRVERCRHRPIARGAVSTWQAHIFTCAQLAAGYPILRFFPVACTWHMLIMVVLFFIYAYMKRVTYYPQVVLGFPFAWAILFCVAAMDLPVLGVHTASTLALYAANVLWTITYDTIYAHQDIADDEKAGVKGMAVRFRDSTKLLASILATMQVALLALSGLRAGFGPTYFVGTVGGVAAAMGYYIYDVDLKNPQSCGTWFGAQFWIVGAGFMAGLTGEYMLSVAPYRLFLGWLSLVDREPPSCRCRPWESCWPSEETWREFNASIAGNLIRLRPIGDVCHKPASNQSACSELRHVSRNSGWRAAQPGALQNWIWESGSNLNETCHLTGPPETPCHQGLIPFYSAVIDSVEQIQRTVVFAKKHNLRLTIRNTGHDGAGQSSGPDSLQIHTHGLQDVQYHEDFQPNGSTAHLGPAVTVGAGMQLGDLNRRGSQEGYTVVGGECPTVGAAGGFLQGGGVSSFLSHSWGLAVDNVLQFEVVTSQGDRVLANAHQNQDLFWALRGGGGGAFGVVTRATIRTYPDVPVVVATLTIAVDAPDATFWTKGVTTLLTALQEFNRESVAGQFMLKRLPGSGIEASITMYFLNETRTERVEDHLNLVKTTLGKEAIPAASSSQFLPRLTMALPMNPDIYPENHGVVMGSVLVSHQMFNSSEGPQQMAEKFASLPMGPRDRLFTSNLGGRVMTNKDTAMHPAWRSAAHLINFVRVVHPSIDGKLAALEGLTQHQMPILYSLDQSLRVSYINVADPNENESDVFWGGNYRRLLQIKRRWDANDLFLTKLGVGREGWEIDGMCRRKTSLADRAVTSVSDQVHKTLGHIFRGSVGVV</sequence>
<dbReference type="Proteomes" id="UP000037505">
    <property type="component" value="Unassembled WGS sequence"/>
</dbReference>
<dbReference type="SUPFAM" id="SSF56176">
    <property type="entry name" value="FAD-binding/transporter-associated domain-like"/>
    <property type="match status" value="1"/>
</dbReference>
<evidence type="ECO:0000256" key="4">
    <source>
        <dbReference type="ARBA" id="ARBA00005466"/>
    </source>
</evidence>
<feature type="transmembrane region" description="Helical" evidence="10">
    <location>
        <begin position="152"/>
        <end position="172"/>
    </location>
</feature>
<dbReference type="EC" id="2.5.1.39" evidence="10"/>
<feature type="transmembrane region" description="Helical" evidence="10">
    <location>
        <begin position="257"/>
        <end position="275"/>
    </location>
</feature>
<dbReference type="EMBL" id="JNOM01000175">
    <property type="protein sequence ID" value="KNG85050.1"/>
    <property type="molecule type" value="Genomic_DNA"/>
</dbReference>
<evidence type="ECO:0000256" key="7">
    <source>
        <dbReference type="ARBA" id="ARBA00022692"/>
    </source>
</evidence>
<keyword evidence="10" id="KW-0414">Isoprene biosynthesis</keyword>
<dbReference type="Gene3D" id="1.10.357.140">
    <property type="entry name" value="UbiA prenyltransferase"/>
    <property type="match status" value="1"/>
</dbReference>
<dbReference type="Gene3D" id="3.30.465.10">
    <property type="match status" value="1"/>
</dbReference>
<dbReference type="STRING" id="1509407.A0A0L1J074"/>
<feature type="transmembrane region" description="Helical" evidence="10">
    <location>
        <begin position="282"/>
        <end position="300"/>
    </location>
</feature>
<dbReference type="CDD" id="cd13959">
    <property type="entry name" value="PT_UbiA_COQ2"/>
    <property type="match status" value="1"/>
</dbReference>
<evidence type="ECO:0000256" key="5">
    <source>
        <dbReference type="ARBA" id="ARBA00005985"/>
    </source>
</evidence>
<comment type="pathway">
    <text evidence="3">Secondary metabolite biosynthesis; terpenoid biosynthesis.</text>
</comment>
<dbReference type="InterPro" id="IPR039653">
    <property type="entry name" value="Prenyltransferase"/>
</dbReference>
<reference evidence="12 13" key="1">
    <citation type="submission" date="2014-06" db="EMBL/GenBank/DDBJ databases">
        <title>The Genome of the Aflatoxigenic Filamentous Fungus Aspergillus nomius.</title>
        <authorList>
            <person name="Moore M.G."/>
            <person name="Shannon B.M."/>
            <person name="Brian M.M."/>
        </authorList>
    </citation>
    <scope>NUCLEOTIDE SEQUENCE [LARGE SCALE GENOMIC DNA]</scope>
    <source>
        <strain evidence="12 13">NRRL 13137</strain>
    </source>
</reference>
<dbReference type="Gene3D" id="1.20.120.1780">
    <property type="entry name" value="UbiA prenyltransferase"/>
    <property type="match status" value="1"/>
</dbReference>
<feature type="domain" description="FAD-binding PCMH-type" evidence="11">
    <location>
        <begin position="450"/>
        <end position="633"/>
    </location>
</feature>
<dbReference type="GO" id="GO:0008412">
    <property type="term" value="F:4-hydroxybenzoate polyprenyltransferase activity"/>
    <property type="evidence" value="ECO:0007669"/>
    <property type="project" value="UniProtKB-EC"/>
</dbReference>
<dbReference type="InterPro" id="IPR006094">
    <property type="entry name" value="Oxid_FAD_bind_N"/>
</dbReference>
<proteinExistence type="inferred from homology"/>
<keyword evidence="10" id="KW-0999">Mitochondrion inner membrane</keyword>
<name>A0A0L1J074_ASPN3</name>
<dbReference type="GeneID" id="26808764"/>
<dbReference type="AlphaFoldDB" id="A0A0L1J074"/>
<dbReference type="InterPro" id="IPR044878">
    <property type="entry name" value="UbiA_sf"/>
</dbReference>
<keyword evidence="7 10" id="KW-0812">Transmembrane</keyword>
<dbReference type="InterPro" id="IPR036318">
    <property type="entry name" value="FAD-bd_PCMH-like_sf"/>
</dbReference>
<dbReference type="Pfam" id="PF01040">
    <property type="entry name" value="UbiA"/>
    <property type="match status" value="1"/>
</dbReference>